<name>A0ACC2W0K4_9TREE</name>
<protein>
    <submittedName>
        <fullName evidence="1">Uncharacterized protein</fullName>
    </submittedName>
</protein>
<organism evidence="1 2">
    <name type="scientific">Naganishia cerealis</name>
    <dbReference type="NCBI Taxonomy" id="610337"/>
    <lineage>
        <taxon>Eukaryota</taxon>
        <taxon>Fungi</taxon>
        <taxon>Dikarya</taxon>
        <taxon>Basidiomycota</taxon>
        <taxon>Agaricomycotina</taxon>
        <taxon>Tremellomycetes</taxon>
        <taxon>Filobasidiales</taxon>
        <taxon>Filobasidiaceae</taxon>
        <taxon>Naganishia</taxon>
    </lineage>
</organism>
<dbReference type="EMBL" id="JASBWR010000038">
    <property type="protein sequence ID" value="KAJ9104913.1"/>
    <property type="molecule type" value="Genomic_DNA"/>
</dbReference>
<comment type="caution">
    <text evidence="1">The sequence shown here is derived from an EMBL/GenBank/DDBJ whole genome shotgun (WGS) entry which is preliminary data.</text>
</comment>
<dbReference type="Proteomes" id="UP001241377">
    <property type="component" value="Unassembled WGS sequence"/>
</dbReference>
<proteinExistence type="predicted"/>
<evidence type="ECO:0000313" key="1">
    <source>
        <dbReference type="EMBL" id="KAJ9104913.1"/>
    </source>
</evidence>
<evidence type="ECO:0000313" key="2">
    <source>
        <dbReference type="Proteomes" id="UP001241377"/>
    </source>
</evidence>
<sequence length="1199" mass="136351">MKFGKYLASRQLELPEYSGHFIDYKALKKLIKKLATPSSPDGITPVTTVSPVEAQNTLKENRASFFFRVERELEKVNSFYLEKQANLEVNLELLLNKNRELLTRYHEQLERKEGRNSNFRNSISYLNLYQNFKKIHQDLIRLQQFIELNETGFLKVVKKWDKRSKSHTRELFILTAVSVQPVFHKNDINELSDMVTQTLFDLESIMDGDFSSLPKYISLQASPNMLAESPSANSDSFQSSNFNTSRHGSVANVYNSEIDDLYSSFVNIATIKDPDLDLLDRWIEKVGKGLNQTSEEESKLKLSKIFLLSIPNVRIADSFLQLFLERINYSVDFTIVSDDFNNKRTVIHQCCSIPPASTQENHAIINNGVKVINSIDSIQHSRTFIVDYMMSKLTDSVREELLACKDFNGRTCLHYAAQNNRLDLLNLVAPAFPRDHLDDLDNESMTALLLAIRHKHVHMIEKLVQMGSNCWPTSSESNLQYLPINYACEYGDYQILEYLLSYSKPTVLLVNQPDVKGLHPLHVTARSGHYKLIKLLTQYGADVNMVDDLFNWPPIFYAVLEGHVKTTEELVSLGANLDYVDGDGYNVLYYCMIEGHIDVLNALLKYDKVILKSSTKNWEKDQSFPQVQAENSGVHVINGIAKDDIKTSQNKDMVEDDSDNSSLEKSTLEAIPDLQLPPPILPLRRYGHNFLEQKVLIELIFPSEEHFIKLLNLTSDLKPGRITLTSSMTDIVPRNIILPIEDKTRSSNKCIFQTDVDSLNDFRIDFEIFPKFGTRLIAKTSAMSFTETNYSSSEADSVHLPLFDLRLRNVGELNFRYQIIFPFSGALLETSQFDTYWKSSTSFLRTSKPFRHSGASGLSPRSILSPTGLNPESNVATKAVDSSTANSNGTSFVTATSLSGEYLRIKVCLLKDGTPIVCPQWSIAISENLSLYLPNLSLEQLNSITNNLFDYEKVLHDLNKMTKKNLPLIKKLMKIIYLPLGVLLEVLNIDINLSLEVLFPSYYEMKKLPFVGTIREVLNKFIDETLNAVFNHTRTWKVRNITNTRSIIFLSSNSLICKILNWKQPNFPVFFVMNGITYNNKAKLFEYRTTNGILMDNESKKEPEILGRSQEVITRSINEGVNFTVNNNLIGLVISIHLLRLVPKLVPLIRARGLIIVASSDVTDVDDEAAFSKDLDSYTKAEINGLRFGDIMSFKDDIA</sequence>
<gene>
    <name evidence="1" type="ORF">QFC19_003876</name>
</gene>
<keyword evidence="2" id="KW-1185">Reference proteome</keyword>
<reference evidence="1" key="1">
    <citation type="submission" date="2023-04" db="EMBL/GenBank/DDBJ databases">
        <title>Draft Genome sequencing of Naganishia species isolated from polar environments using Oxford Nanopore Technology.</title>
        <authorList>
            <person name="Leo P."/>
            <person name="Venkateswaran K."/>
        </authorList>
    </citation>
    <scope>NUCLEOTIDE SEQUENCE</scope>
    <source>
        <strain evidence="1">MNA-CCFEE 5261</strain>
    </source>
</reference>
<accession>A0ACC2W0K4</accession>